<accession>G8M111</accession>
<feature type="transmembrane region" description="Helical" evidence="1">
    <location>
        <begin position="30"/>
        <end position="49"/>
    </location>
</feature>
<keyword evidence="1" id="KW-0472">Membrane</keyword>
<keyword evidence="3" id="KW-1185">Reference proteome</keyword>
<dbReference type="Proteomes" id="UP000005435">
    <property type="component" value="Chromosome"/>
</dbReference>
<feature type="transmembrane region" description="Helical" evidence="1">
    <location>
        <begin position="7"/>
        <end position="24"/>
    </location>
</feature>
<dbReference type="AlphaFoldDB" id="G8M111"/>
<name>G8M111_ACECE</name>
<dbReference type="EMBL" id="CP003065">
    <property type="protein sequence ID" value="AEV66952.1"/>
    <property type="molecule type" value="Genomic_DNA"/>
</dbReference>
<reference evidence="3" key="1">
    <citation type="submission" date="2011-12" db="EMBL/GenBank/DDBJ databases">
        <title>Complete sequence of Clostridium clariflavum DSM 19732.</title>
        <authorList>
            <consortium name="US DOE Joint Genome Institute"/>
            <person name="Lucas S."/>
            <person name="Han J."/>
            <person name="Lapidus A."/>
            <person name="Cheng J.-F."/>
            <person name="Goodwin L."/>
            <person name="Pitluck S."/>
            <person name="Peters L."/>
            <person name="Teshima H."/>
            <person name="Detter J.C."/>
            <person name="Han C."/>
            <person name="Tapia R."/>
            <person name="Land M."/>
            <person name="Hauser L."/>
            <person name="Kyrpides N."/>
            <person name="Ivanova N."/>
            <person name="Pagani I."/>
            <person name="Kitzmiller T."/>
            <person name="Lynd L."/>
            <person name="Izquierdo J."/>
            <person name="Woyke T."/>
        </authorList>
    </citation>
    <scope>NUCLEOTIDE SEQUENCE [LARGE SCALE GENOMIC DNA]</scope>
    <source>
        <strain evidence="3">DSM 19732 / NBRC 101661 / EBR45</strain>
    </source>
</reference>
<keyword evidence="1" id="KW-0812">Transmembrane</keyword>
<protein>
    <submittedName>
        <fullName evidence="2">Uncharacterized protein</fullName>
    </submittedName>
</protein>
<dbReference type="STRING" id="720554.Clocl_0208"/>
<reference evidence="2 3" key="2">
    <citation type="journal article" date="2012" name="Stand. Genomic Sci.">
        <title>Complete Genome Sequence of Clostridium clariflavum DSM 19732.</title>
        <authorList>
            <person name="Izquierdo J.A."/>
            <person name="Goodwin L."/>
            <person name="Davenport K.W."/>
            <person name="Teshima H."/>
            <person name="Bruce D."/>
            <person name="Detter C."/>
            <person name="Tapia R."/>
            <person name="Han S."/>
            <person name="Land M."/>
            <person name="Hauser L."/>
            <person name="Jeffries C.D."/>
            <person name="Han J."/>
            <person name="Pitluck S."/>
            <person name="Nolan M."/>
            <person name="Chen A."/>
            <person name="Huntemann M."/>
            <person name="Mavromatis K."/>
            <person name="Mikhailova N."/>
            <person name="Liolios K."/>
            <person name="Woyke T."/>
            <person name="Lynd L.R."/>
        </authorList>
    </citation>
    <scope>NUCLEOTIDE SEQUENCE [LARGE SCALE GENOMIC DNA]</scope>
    <source>
        <strain evidence="3">DSM 19732 / NBRC 101661 / EBR45</strain>
    </source>
</reference>
<evidence type="ECO:0000313" key="2">
    <source>
        <dbReference type="EMBL" id="AEV66952.1"/>
    </source>
</evidence>
<evidence type="ECO:0000313" key="3">
    <source>
        <dbReference type="Proteomes" id="UP000005435"/>
    </source>
</evidence>
<proteinExistence type="predicted"/>
<sequence length="61" mass="7047" precursor="true">MTGSIFKTIRFLTLINIFLLPFVIAVQSVIIRFVIGLFLGFSFIVLLSFSSKMRNLYEKNK</sequence>
<evidence type="ECO:0000256" key="1">
    <source>
        <dbReference type="SAM" id="Phobius"/>
    </source>
</evidence>
<gene>
    <name evidence="2" type="ordered locus">Clocl_0208</name>
</gene>
<keyword evidence="1" id="KW-1133">Transmembrane helix</keyword>
<dbReference type="KEGG" id="ccl:Clocl_0208"/>
<dbReference type="HOGENOM" id="CLU_2914275_0_0_9"/>
<organism evidence="2 3">
    <name type="scientific">Acetivibrio clariflavus (strain DSM 19732 / NBRC 101661 / EBR45)</name>
    <name type="common">Clostridium clariflavum</name>
    <dbReference type="NCBI Taxonomy" id="720554"/>
    <lineage>
        <taxon>Bacteria</taxon>
        <taxon>Bacillati</taxon>
        <taxon>Bacillota</taxon>
        <taxon>Clostridia</taxon>
        <taxon>Eubacteriales</taxon>
        <taxon>Oscillospiraceae</taxon>
        <taxon>Acetivibrio</taxon>
    </lineage>
</organism>